<keyword evidence="5" id="KW-1185">Reference proteome</keyword>
<feature type="compositionally biased region" description="Acidic residues" evidence="3">
    <location>
        <begin position="293"/>
        <end position="309"/>
    </location>
</feature>
<organism evidence="4 5">
    <name type="scientific">Ilex paraguariensis</name>
    <name type="common">yerba mate</name>
    <dbReference type="NCBI Taxonomy" id="185542"/>
    <lineage>
        <taxon>Eukaryota</taxon>
        <taxon>Viridiplantae</taxon>
        <taxon>Streptophyta</taxon>
        <taxon>Embryophyta</taxon>
        <taxon>Tracheophyta</taxon>
        <taxon>Spermatophyta</taxon>
        <taxon>Magnoliopsida</taxon>
        <taxon>eudicotyledons</taxon>
        <taxon>Gunneridae</taxon>
        <taxon>Pentapetalae</taxon>
        <taxon>asterids</taxon>
        <taxon>campanulids</taxon>
        <taxon>Aquifoliales</taxon>
        <taxon>Aquifoliaceae</taxon>
        <taxon>Ilex</taxon>
    </lineage>
</organism>
<evidence type="ECO:0000256" key="1">
    <source>
        <dbReference type="ARBA" id="ARBA00022741"/>
    </source>
</evidence>
<dbReference type="PANTHER" id="PTHR45644:SF56">
    <property type="entry name" value="AAA ATPASE, PUTATIVE (AFU_ORTHOLOGUE AFUA_2G12920)-RELATED"/>
    <property type="match status" value="1"/>
</dbReference>
<keyword evidence="2" id="KW-0067">ATP-binding</keyword>
<dbReference type="PANTHER" id="PTHR45644">
    <property type="entry name" value="AAA ATPASE, PUTATIVE (AFU_ORTHOLOGUE AFUA_2G12920)-RELATED-RELATED"/>
    <property type="match status" value="1"/>
</dbReference>
<dbReference type="AlphaFoldDB" id="A0ABC8T293"/>
<keyword evidence="1" id="KW-0547">Nucleotide-binding</keyword>
<feature type="region of interest" description="Disordered" evidence="3">
    <location>
        <begin position="271"/>
        <end position="326"/>
    </location>
</feature>
<feature type="compositionally biased region" description="Basic and acidic residues" evidence="3">
    <location>
        <begin position="95"/>
        <end position="128"/>
    </location>
</feature>
<protein>
    <submittedName>
        <fullName evidence="4">Uncharacterized protein</fullName>
    </submittedName>
</protein>
<dbReference type="Proteomes" id="UP001642360">
    <property type="component" value="Unassembled WGS sequence"/>
</dbReference>
<dbReference type="GO" id="GO:0005524">
    <property type="term" value="F:ATP binding"/>
    <property type="evidence" value="ECO:0007669"/>
    <property type="project" value="UniProtKB-KW"/>
</dbReference>
<accession>A0ABC8T293</accession>
<reference evidence="4 5" key="1">
    <citation type="submission" date="2024-02" db="EMBL/GenBank/DDBJ databases">
        <authorList>
            <person name="Vignale AGUSTIN F."/>
            <person name="Sosa J E."/>
            <person name="Modenutti C."/>
        </authorList>
    </citation>
    <scope>NUCLEOTIDE SEQUENCE [LARGE SCALE GENOMIC DNA]</scope>
</reference>
<evidence type="ECO:0000256" key="2">
    <source>
        <dbReference type="ARBA" id="ARBA00022840"/>
    </source>
</evidence>
<gene>
    <name evidence="4" type="ORF">ILEXP_LOCUS32458</name>
</gene>
<evidence type="ECO:0000313" key="4">
    <source>
        <dbReference type="EMBL" id="CAK9163412.1"/>
    </source>
</evidence>
<proteinExistence type="predicted"/>
<feature type="region of interest" description="Disordered" evidence="3">
    <location>
        <begin position="72"/>
        <end position="128"/>
    </location>
</feature>
<dbReference type="EMBL" id="CAUOFW020004025">
    <property type="protein sequence ID" value="CAK9163412.1"/>
    <property type="molecule type" value="Genomic_DNA"/>
</dbReference>
<name>A0ABC8T293_9AQUA</name>
<evidence type="ECO:0000256" key="3">
    <source>
        <dbReference type="SAM" id="MobiDB-lite"/>
    </source>
</evidence>
<comment type="caution">
    <text evidence="4">The sequence shown here is derived from an EMBL/GenBank/DDBJ whole genome shotgun (WGS) entry which is preliminary data.</text>
</comment>
<sequence length="358" mass="40534">MYARTLKSRNKKWSSIVQPCNFLISPSHRDYTCSRALSGTLIGRNDSSQASFIRSYMLYTFSSSGVTAASKHTRLHGRSNASWKSGQLRPYSSEGDGRNASDDKQVPVKDGSNPDKGKVRREKVKEDVKQCDAHAHLTNQDQKEWLNNEKLAIESKKKESPFLCRRERFKNEFLRRIVPWEKLTVSWETFPYYIHEHTKNLLVECAAAHLKHRKFTAAYGARLTSSSGRILLQSIPGTELYRERLVRALARDLQVPLLVLDNSVLSPYDFGEDCSSENESDDDSAESGVECSLESEVEDENEASNEEESTSSGEARSDCSDNDEVDVEVSVQASAKSLKKLVPYNLEDFERVKLVRSF</sequence>
<evidence type="ECO:0000313" key="5">
    <source>
        <dbReference type="Proteomes" id="UP001642360"/>
    </source>
</evidence>
<feature type="compositionally biased region" description="Acidic residues" evidence="3">
    <location>
        <begin position="271"/>
        <end position="285"/>
    </location>
</feature>
<dbReference type="InterPro" id="IPR051701">
    <property type="entry name" value="Mito_OM_Translocase_MSP1"/>
</dbReference>